<gene>
    <name evidence="2" type="ORF">EZV62_011826</name>
</gene>
<evidence type="ECO:0000313" key="2">
    <source>
        <dbReference type="EMBL" id="TXG64832.1"/>
    </source>
</evidence>
<sequence>MATTTTTVDSSLWWHPFADFLSELETASLSSDLSPNLVKKLEENRAWFVETVSRFKPPNEKSKAALNSQIVKVGSHQLLINSEFKDVALKISSYLVSFYFYFYFLFISILVFSPVAVLILYFILFLLVKSENRGCLDEVQSYILVERQQDQHNVAFDSIVQESLHAILLQYYIERQCLLKCTRRILMHALYVGKSLEEKNVVMEEALKLISDGLESKFISVLHDLLSATHPKDMDIDLFTLWAEETLIEDNLVLDILFLVYYESFSICKGEKWKKLCSLYKGIVSGSYNFGKLAVSNDALKSSYDAKNQLLLILIETLDLENLLQMVHDETPFRTGALAFSSIDVQEMDAILSTFDAFETKEAGPLILAWAVFLCLISSLPGREENRVLMEIDHVGYVRQAFEAASLSYFLEILHSDLLEESDGPVAGYRSVLRTFISAFIAAYEINLQLEDGTLNLILDILCKIYHGEESLCIQFWDKESFVDGPIRCFLCNLEGEFPTRTVELVRLLSSLCEGSWPAECVYTFLDRSVGISTLFEITSDSVVDSISQIVETLHPLHVPGVDGLLIPSKTRGHVLKVLGGNTALVRWEYTQSAVLVLLLRLAQERYPDSSGEALLTLDLLSRMVSSSMATRFALMGVGNSFYVQATSLNGHMEKNVWMVEIICTLIRNLSPNSSSAAAMSMGVNILAKMLKCSPSCVSAVALKANIFDVASMDGIFDVNGSSSGWFLSGKLAKMLLVDCEQNDYDCPLVISVLDFTLELVKTGLENNFVLALVVFSLQYILVHHEYWKYKVKHVRWKVTLKVLEVMKTCIISTSSSGNQVIQGILLCDPSIHNTLFRIICTNTDALEKLYLLRNVELMEIEGLQLAISSVLDILYIMLSKFSKELSSGLPIFHQAVLSSTTTPISVVGAVTSLTSYFNNSAIQVGATRVLSMLLTISDYAQSYLSANACFGLEDKQIADLRNSVECMLRSVEDEELFVASVNLLTSAAQYQPAFLIALFAIKESKDVQPSNGTDMKHPTKEASLVPQEFKKSSLLDALLLYVERSDDLINSNPRILLNVLNFFKAIWQGAGQYTNILEWLKSLGKFWKQLSNSFSLTASLRSPPSENMTEKEALSLAYKCQCQSTILEIMAHDMFLQKKLLHAELLVKQATESKGRIENAVSAEQSKSAKDGDLKDILSSWCESSVLSSLIKSYTSCVYDNDIHFRAKVAVSLFTVHMIEKLATGDEGCLSISLLEKIRIMYKKLTSQAAFAQLSVQYSQHGYSEGKEVKTLILNDLYCHLRGELEGRQISPGPFKELSQYLIESKFLQSYEHKHDGDLFTTAKNVYLFDPVCVQADLGLDVWDYSEWKASTATADIMLHSMQDVNSMVLLGTSKLSALKALVTVLTVYEDDVSFLDSEHLVFQSVLEKRTTIGGKIPDELTFPCIHLTCQSINTTVEYLAPALDASEDILDFLAAQTELLLHLVRSVRNSLSIPICVHVLKTSRSGLKVLSDLRSSVTGVKITRKHLLMLLLLVVEFTCGVTDMKSIEDFAEVSNLVLGLLPILCHCITSNEHCTLSLTTVDLILRSLLTPDTWFPIVQQHLQLQLVIRKLQDKNSFASIPIILKFFLTLALVRGGAEMLRNAGFFSSLRVLFADLLDGRHSSVVSNDKSVNVLDKTEKLQHIWGLGLAVVAAMVHSLGENYCKDIVDNVIPYFFSEKAYLISYYLNAPEFPSDSHDKKRPRAQRTQTSLTSLKETEHTLMLMCVLVKHWNSWEKATKEMDSQLRETSIHLLAFISRGTQRLGESYSRVAPLLCPPILKEELDWCKKPSDVNSKNGWFALSPLGCESKTKLSTVSTTTALIIRDQATEKSRPISQTHFSDAVAMQLYRIAFLLLKFLCSQAKGAAKRAEEVGFVDLAHFPELPMPEILHGLQDQALAIVIELCETNKLKQTNPEIQAICLLLLQIMEMALNLELCVLQICGIRPVLGRVEDFSKGVKLLIKATEGHAFLKVSLKSLKQIISIVYPGLL</sequence>
<dbReference type="GO" id="GO:0006405">
    <property type="term" value="P:RNA export from nucleus"/>
    <property type="evidence" value="ECO:0007669"/>
    <property type="project" value="TreeGrafter"/>
</dbReference>
<keyword evidence="1" id="KW-1133">Transmembrane helix</keyword>
<proteinExistence type="predicted"/>
<keyword evidence="1" id="KW-0472">Membrane</keyword>
<reference evidence="3" key="1">
    <citation type="journal article" date="2019" name="Gigascience">
        <title>De novo genome assembly of the endangered Acer yangbiense, a plant species with extremely small populations endemic to Yunnan Province, China.</title>
        <authorList>
            <person name="Yang J."/>
            <person name="Wariss H.M."/>
            <person name="Tao L."/>
            <person name="Zhang R."/>
            <person name="Yun Q."/>
            <person name="Hollingsworth P."/>
            <person name="Dao Z."/>
            <person name="Luo G."/>
            <person name="Guo H."/>
            <person name="Ma Y."/>
            <person name="Sun W."/>
        </authorList>
    </citation>
    <scope>NUCLEOTIDE SEQUENCE [LARGE SCALE GENOMIC DNA]</scope>
    <source>
        <strain evidence="3">cv. Malutang</strain>
    </source>
</reference>
<keyword evidence="1" id="KW-0812">Transmembrane</keyword>
<dbReference type="GO" id="GO:0044611">
    <property type="term" value="C:nuclear pore inner ring"/>
    <property type="evidence" value="ECO:0007669"/>
    <property type="project" value="TreeGrafter"/>
</dbReference>
<dbReference type="InterPro" id="IPR044840">
    <property type="entry name" value="Nup188"/>
</dbReference>
<protein>
    <submittedName>
        <fullName evidence="2">Uncharacterized protein</fullName>
    </submittedName>
</protein>
<comment type="caution">
    <text evidence="2">The sequence shown here is derived from an EMBL/GenBank/DDBJ whole genome shotgun (WGS) entry which is preliminary data.</text>
</comment>
<feature type="transmembrane region" description="Helical" evidence="1">
    <location>
        <begin position="100"/>
        <end position="128"/>
    </location>
</feature>
<organism evidence="2 3">
    <name type="scientific">Acer yangbiense</name>
    <dbReference type="NCBI Taxonomy" id="1000413"/>
    <lineage>
        <taxon>Eukaryota</taxon>
        <taxon>Viridiplantae</taxon>
        <taxon>Streptophyta</taxon>
        <taxon>Embryophyta</taxon>
        <taxon>Tracheophyta</taxon>
        <taxon>Spermatophyta</taxon>
        <taxon>Magnoliopsida</taxon>
        <taxon>eudicotyledons</taxon>
        <taxon>Gunneridae</taxon>
        <taxon>Pentapetalae</taxon>
        <taxon>rosids</taxon>
        <taxon>malvids</taxon>
        <taxon>Sapindales</taxon>
        <taxon>Sapindaceae</taxon>
        <taxon>Hippocastanoideae</taxon>
        <taxon>Acereae</taxon>
        <taxon>Acer</taxon>
    </lineage>
</organism>
<dbReference type="Proteomes" id="UP000323000">
    <property type="component" value="Chromosome 4"/>
</dbReference>
<keyword evidence="3" id="KW-1185">Reference proteome</keyword>
<dbReference type="GO" id="GO:0017056">
    <property type="term" value="F:structural constituent of nuclear pore"/>
    <property type="evidence" value="ECO:0007669"/>
    <property type="project" value="InterPro"/>
</dbReference>
<dbReference type="PANTHER" id="PTHR31431">
    <property type="entry name" value="NUCLEOPORIN NUP188 HOMOLOG"/>
    <property type="match status" value="1"/>
</dbReference>
<dbReference type="EMBL" id="VAHF01000004">
    <property type="protein sequence ID" value="TXG64832.1"/>
    <property type="molecule type" value="Genomic_DNA"/>
</dbReference>
<dbReference type="OrthoDB" id="552259at2759"/>
<dbReference type="PANTHER" id="PTHR31431:SF1">
    <property type="entry name" value="NUCLEOPORIN NUP188"/>
    <property type="match status" value="1"/>
</dbReference>
<accession>A0A5C7I8B3</accession>
<name>A0A5C7I8B3_9ROSI</name>
<dbReference type="GO" id="GO:0006606">
    <property type="term" value="P:protein import into nucleus"/>
    <property type="evidence" value="ECO:0007669"/>
    <property type="project" value="TreeGrafter"/>
</dbReference>
<evidence type="ECO:0000313" key="3">
    <source>
        <dbReference type="Proteomes" id="UP000323000"/>
    </source>
</evidence>
<evidence type="ECO:0000256" key="1">
    <source>
        <dbReference type="SAM" id="Phobius"/>
    </source>
</evidence>